<reference evidence="2 3" key="1">
    <citation type="submission" date="2012-10" db="EMBL/GenBank/DDBJ databases">
        <authorList>
            <person name="Zafar N."/>
            <person name="Inman J."/>
            <person name="Hall N."/>
            <person name="Lorenzi H."/>
            <person name="Caler E."/>
        </authorList>
    </citation>
    <scope>NUCLEOTIDE SEQUENCE [LARGE SCALE GENOMIC DNA]</scope>
    <source>
        <strain evidence="2 3">IP1</strain>
    </source>
</reference>
<feature type="region of interest" description="Disordered" evidence="1">
    <location>
        <begin position="133"/>
        <end position="156"/>
    </location>
</feature>
<dbReference type="RefSeq" id="XP_004261968.1">
    <property type="nucleotide sequence ID" value="XM_004261920.1"/>
</dbReference>
<evidence type="ECO:0000313" key="3">
    <source>
        <dbReference type="Proteomes" id="UP000014680"/>
    </source>
</evidence>
<dbReference type="OrthoDB" id="27955at2759"/>
<dbReference type="Proteomes" id="UP000014680">
    <property type="component" value="Unassembled WGS sequence"/>
</dbReference>
<accession>A0A0A1UHE8</accession>
<keyword evidence="3" id="KW-1185">Reference proteome</keyword>
<sequence length="359" mass="41454">MGNEQGKHHFQKGSLRDLVGKEDSCLYTDVYGSAELSSPITPRTPRVSEDPEDKEKTTKTQEPQIKSSKSPKLFFNKITPPKNTKADKNERIENNVFFSKKRFKSSLNLKEKSEEPKRMAITPRVEDEIQKSPRVKVHTSQQNENRMSLQSSDGESTLSNLSKRIIKRRATRDVTNLFEPKDTISYFLSQKKRVVQLLQTKFGLNKYSVLYDSTLDELSARSFNSKISCQQNIFIFAITKENAVFGCFQQSLIPPPPKFQSLRTKTENFYVFGFADEFSEPIIRNDIKDETGIVLYPNKENGFVFSCIGAFWIMQDWKLYIQQNVGGSFNADPTWKNPYLRIKIHKFLNLDSLVVLVWE</sequence>
<feature type="compositionally biased region" description="Polar residues" evidence="1">
    <location>
        <begin position="138"/>
        <end position="156"/>
    </location>
</feature>
<feature type="compositionally biased region" description="Polar residues" evidence="1">
    <location>
        <begin position="60"/>
        <end position="70"/>
    </location>
</feature>
<organism evidence="2 3">
    <name type="scientific">Entamoeba invadens IP1</name>
    <dbReference type="NCBI Taxonomy" id="370355"/>
    <lineage>
        <taxon>Eukaryota</taxon>
        <taxon>Amoebozoa</taxon>
        <taxon>Evosea</taxon>
        <taxon>Archamoebae</taxon>
        <taxon>Mastigamoebida</taxon>
        <taxon>Entamoebidae</taxon>
        <taxon>Entamoeba</taxon>
    </lineage>
</organism>
<proteinExistence type="predicted"/>
<name>A0A0A1UHE8_ENTIV</name>
<feature type="compositionally biased region" description="Basic and acidic residues" evidence="1">
    <location>
        <begin position="46"/>
        <end position="59"/>
    </location>
</feature>
<dbReference type="EMBL" id="KB206168">
    <property type="protein sequence ID" value="ELP95197.1"/>
    <property type="molecule type" value="Genomic_DNA"/>
</dbReference>
<dbReference type="VEuPathDB" id="AmoebaDB:EIN_429730"/>
<dbReference type="OMA" id="CIGAFWI"/>
<dbReference type="AlphaFoldDB" id="A0A0A1UHE8"/>
<evidence type="ECO:0000256" key="1">
    <source>
        <dbReference type="SAM" id="MobiDB-lite"/>
    </source>
</evidence>
<dbReference type="GeneID" id="14894112"/>
<protein>
    <recommendedName>
        <fullName evidence="4">TLDc domain-containing protein</fullName>
    </recommendedName>
</protein>
<dbReference type="KEGG" id="eiv:EIN_429730"/>
<evidence type="ECO:0000313" key="2">
    <source>
        <dbReference type="EMBL" id="ELP95197.1"/>
    </source>
</evidence>
<feature type="region of interest" description="Disordered" evidence="1">
    <location>
        <begin position="34"/>
        <end position="90"/>
    </location>
</feature>
<evidence type="ECO:0008006" key="4">
    <source>
        <dbReference type="Google" id="ProtNLM"/>
    </source>
</evidence>
<gene>
    <name evidence="2" type="ORF">EIN_429730</name>
</gene>